<dbReference type="PANTHER" id="PTHR11051">
    <property type="entry name" value="GLYCOSYL HYDROLASE-RELATED"/>
    <property type="match status" value="1"/>
</dbReference>
<evidence type="ECO:0000313" key="15">
    <source>
        <dbReference type="Proteomes" id="UP000094569"/>
    </source>
</evidence>
<evidence type="ECO:0000256" key="2">
    <source>
        <dbReference type="ARBA" id="ARBA00006768"/>
    </source>
</evidence>
<proteinExistence type="inferred from homology"/>
<comment type="catalytic activity">
    <reaction evidence="1">
        <text>alpha,alpha-trehalose + H2O = alpha-D-glucose + beta-D-glucose</text>
        <dbReference type="Rhea" id="RHEA:32675"/>
        <dbReference type="ChEBI" id="CHEBI:15377"/>
        <dbReference type="ChEBI" id="CHEBI:15903"/>
        <dbReference type="ChEBI" id="CHEBI:16551"/>
        <dbReference type="ChEBI" id="CHEBI:17925"/>
        <dbReference type="EC" id="3.2.1.28"/>
    </reaction>
</comment>
<dbReference type="GO" id="GO:0009277">
    <property type="term" value="C:fungal-type cell wall"/>
    <property type="evidence" value="ECO:0007669"/>
    <property type="project" value="TreeGrafter"/>
</dbReference>
<keyword evidence="15" id="KW-1185">Reference proteome</keyword>
<dbReference type="InterPro" id="IPR005196">
    <property type="entry name" value="Glyco_hydro_65_N"/>
</dbReference>
<dbReference type="VEuPathDB" id="FungiDB:SI65_07470"/>
<dbReference type="FunFam" id="2.70.98.40:FF:000004">
    <property type="entry name" value="Alpha,alpha-trehalose glucohydrolase TreA/Ath1"/>
    <property type="match status" value="1"/>
</dbReference>
<evidence type="ECO:0000256" key="8">
    <source>
        <dbReference type="ARBA" id="ARBA00030473"/>
    </source>
</evidence>
<dbReference type="OrthoDB" id="200349at2759"/>
<evidence type="ECO:0000256" key="7">
    <source>
        <dbReference type="ARBA" id="ARBA00023295"/>
    </source>
</evidence>
<dbReference type="SUPFAM" id="SSF74650">
    <property type="entry name" value="Galactose mutarotase-like"/>
    <property type="match status" value="1"/>
</dbReference>
<dbReference type="InterPro" id="IPR005194">
    <property type="entry name" value="Glyco_hydro_65_C"/>
</dbReference>
<keyword evidence="4 10" id="KW-0732">Signal</keyword>
<dbReference type="Proteomes" id="UP000094569">
    <property type="component" value="Unassembled WGS sequence"/>
</dbReference>
<dbReference type="InterPro" id="IPR037018">
    <property type="entry name" value="GH65_N"/>
</dbReference>
<name>A0A1E3B8E0_ASPCR</name>
<evidence type="ECO:0000256" key="4">
    <source>
        <dbReference type="ARBA" id="ARBA00022729"/>
    </source>
</evidence>
<evidence type="ECO:0000256" key="6">
    <source>
        <dbReference type="ARBA" id="ARBA00023180"/>
    </source>
</evidence>
<dbReference type="GO" id="GO:0030246">
    <property type="term" value="F:carbohydrate binding"/>
    <property type="evidence" value="ECO:0007669"/>
    <property type="project" value="InterPro"/>
</dbReference>
<evidence type="ECO:0000256" key="10">
    <source>
        <dbReference type="SAM" id="SignalP"/>
    </source>
</evidence>
<feature type="domain" description="Glycoside hydrolase family 65 C-terminal" evidence="12">
    <location>
        <begin position="765"/>
        <end position="812"/>
    </location>
</feature>
<gene>
    <name evidence="14" type="ORF">SI65_07470</name>
</gene>
<dbReference type="Pfam" id="PF03633">
    <property type="entry name" value="Glyco_hydro_65C"/>
    <property type="match status" value="1"/>
</dbReference>
<dbReference type="Pfam" id="PF03636">
    <property type="entry name" value="Glyco_hydro_65N"/>
    <property type="match status" value="1"/>
</dbReference>
<dbReference type="SUPFAM" id="SSF48208">
    <property type="entry name" value="Six-hairpin glycosidases"/>
    <property type="match status" value="1"/>
</dbReference>
<sequence>MQSKILATLLPLLLQLSPVDCASSSERITRAIERNTGHLDANASSIYQTKFPGVTWDEDNWLLTTTVLDQGHYQSRGSVANGYLGINVASVGPFFELDLPVSGDVVSGWPLFSRRQSFATIAGFLDSEPSLDESNFPWLYQYGGDSVVSGVPHWSGLVLDLGDGTYLDSTVDSNTITDFRSTYDFKAGVLSWSYKWTPEGKGSFDITYRLLNHKLNVNQAVVDMEVVPSADSNATVVNVVDGYSAVRTDFVESGEDDGAIFSAVRPWGISNVTAYVYTNLTGSAGVDLSSRKLVTDKPYVSANASSIAQSVDVQFKANEKMRVTKFVGAASTDAFENPQQTAKQATSKALSNGYLKSLVSHVSEWAKAMPENSVDHFIDPKTGRLPSDQHVIDSAIVAVTSTYYLLQNTASKNAIKAASGAPINVESIPVGGLTSDSYAGQIFWDADVWMQPGLVLSHPEAAQRITNYRVKQYPQAMDNVKTKYAGSKNQTYFDSSAAIYPWTSGRFGNCTATGPCWDYQYHLNGEIGLSMMYEWVASGDTKHFREKHFPIYDSVATLYSNLLERNGSSWTITNMTDPDEYANMVDAGGFTLPLMAETLNYVNSYREQFGVEPNETWTEMADNVQMLRQNGVTLEFNTMNGSAVVKQADVVLNTYPLGYTDNYTTENALNDLDYYANKQSPDGPAMTWAIFSVVANEVSPSGCAGYTYGQYSYEPYVRAPFYQLSEQLIDDPTINGGTHPAYPFLTGHGGANQVVLSGYLGLRMRPDNAIHIDPNLPPQLPHVTYRTFYWRGWPISASSNYTHTTLSRASDAAVLDTAEARFANKTIPVHVGSFSNSTVYKLPVTGSLTVPNRKIGSKNTVAGNLVQCRPAVSHDAFEPGQFPISVVDGATSTKWQPSSANLSAVTVSFAESEAQSAVSGFYFDWHQSPPVNATVIFHNKTIEDPTSALDSSDVQVVTTLTNIKQSKPYDPETVNLNEIMLPESNTTSIDLSGPVPAARYATLLISGNQAAPDAEDGVGATVAEWAILADGHNEASVSSDEKSKRKISMRDAAALSSGGFAGRRRQVGRG</sequence>
<dbReference type="FunFam" id="1.50.10.10:FF:000032">
    <property type="entry name" value="Vacuolar acid trehalase"/>
    <property type="match status" value="1"/>
</dbReference>
<protein>
    <recommendedName>
        <fullName evidence="3">alpha,alpha-trehalase</fullName>
        <ecNumber evidence="3">3.2.1.28</ecNumber>
    </recommendedName>
    <alternativeName>
        <fullName evidence="8">Alpha,alpha-trehalase</fullName>
    </alternativeName>
    <alternativeName>
        <fullName evidence="9">Alpha,alpha-trehalose glucohydrolase</fullName>
    </alternativeName>
</protein>
<dbReference type="InterPro" id="IPR005195">
    <property type="entry name" value="Glyco_hydro_65_M"/>
</dbReference>
<dbReference type="AlphaFoldDB" id="A0A1E3B8E0"/>
<evidence type="ECO:0000259" key="11">
    <source>
        <dbReference type="Pfam" id="PF03632"/>
    </source>
</evidence>
<accession>A0A1E3B8E0</accession>
<feature type="chain" id="PRO_5009123491" description="alpha,alpha-trehalase" evidence="10">
    <location>
        <begin position="22"/>
        <end position="1070"/>
    </location>
</feature>
<feature type="signal peptide" evidence="10">
    <location>
        <begin position="1"/>
        <end position="21"/>
    </location>
</feature>
<evidence type="ECO:0000256" key="5">
    <source>
        <dbReference type="ARBA" id="ARBA00022801"/>
    </source>
</evidence>
<dbReference type="GO" id="GO:0004555">
    <property type="term" value="F:alpha,alpha-trehalase activity"/>
    <property type="evidence" value="ECO:0007669"/>
    <property type="project" value="UniProtKB-EC"/>
</dbReference>
<dbReference type="InterPro" id="IPR012341">
    <property type="entry name" value="6hp_glycosidase-like_sf"/>
</dbReference>
<dbReference type="Pfam" id="PF03632">
    <property type="entry name" value="Glyco_hydro_65m"/>
    <property type="match status" value="1"/>
</dbReference>
<comment type="similarity">
    <text evidence="2">Belongs to the glycosyl hydrolase 65 family.</text>
</comment>
<keyword evidence="7" id="KW-0326">Glycosidase</keyword>
<dbReference type="PANTHER" id="PTHR11051:SF8">
    <property type="entry name" value="PROTEIN-GLUCOSYLGALACTOSYLHYDROXYLYSINE GLUCOSIDASE"/>
    <property type="match status" value="1"/>
</dbReference>
<evidence type="ECO:0000313" key="14">
    <source>
        <dbReference type="EMBL" id="ODM17071.1"/>
    </source>
</evidence>
<reference evidence="14 15" key="1">
    <citation type="journal article" date="2016" name="BMC Genomics">
        <title>Comparative genomic and transcriptomic analyses of the Fuzhuan brick tea-fermentation fungus Aspergillus cristatus.</title>
        <authorList>
            <person name="Ge Y."/>
            <person name="Wang Y."/>
            <person name="Liu Y."/>
            <person name="Tan Y."/>
            <person name="Ren X."/>
            <person name="Zhang X."/>
            <person name="Hyde K.D."/>
            <person name="Liu Y."/>
            <person name="Liu Z."/>
        </authorList>
    </citation>
    <scope>NUCLEOTIDE SEQUENCE [LARGE SCALE GENOMIC DNA]</scope>
    <source>
        <strain evidence="14 15">GZAAS20.1005</strain>
    </source>
</reference>
<dbReference type="STRING" id="573508.A0A1E3B8E0"/>
<dbReference type="InterPro" id="IPR011013">
    <property type="entry name" value="Gal_mutarotase_sf_dom"/>
</dbReference>
<evidence type="ECO:0000256" key="1">
    <source>
        <dbReference type="ARBA" id="ARBA00001576"/>
    </source>
</evidence>
<dbReference type="GO" id="GO:0005993">
    <property type="term" value="P:trehalose catabolic process"/>
    <property type="evidence" value="ECO:0007669"/>
    <property type="project" value="TreeGrafter"/>
</dbReference>
<comment type="caution">
    <text evidence="14">The sequence shown here is derived from an EMBL/GenBank/DDBJ whole genome shotgun (WGS) entry which is preliminary data.</text>
</comment>
<dbReference type="InterPro" id="IPR008928">
    <property type="entry name" value="6-hairpin_glycosidase_sf"/>
</dbReference>
<dbReference type="Gene3D" id="2.70.98.40">
    <property type="entry name" value="Glycoside hydrolase, family 65, N-terminal domain"/>
    <property type="match status" value="1"/>
</dbReference>
<evidence type="ECO:0000256" key="9">
    <source>
        <dbReference type="ARBA" id="ARBA00031637"/>
    </source>
</evidence>
<organism evidence="14 15">
    <name type="scientific">Aspergillus cristatus</name>
    <name type="common">Chinese Fuzhuan brick tea-fermentation fungus</name>
    <name type="synonym">Eurotium cristatum</name>
    <dbReference type="NCBI Taxonomy" id="573508"/>
    <lineage>
        <taxon>Eukaryota</taxon>
        <taxon>Fungi</taxon>
        <taxon>Dikarya</taxon>
        <taxon>Ascomycota</taxon>
        <taxon>Pezizomycotina</taxon>
        <taxon>Eurotiomycetes</taxon>
        <taxon>Eurotiomycetidae</taxon>
        <taxon>Eurotiales</taxon>
        <taxon>Aspergillaceae</taxon>
        <taxon>Aspergillus</taxon>
        <taxon>Aspergillus subgen. Aspergillus</taxon>
    </lineage>
</organism>
<keyword evidence="6" id="KW-0325">Glycoprotein</keyword>
<feature type="domain" description="Glycoside hydrolase family 65 N-terminal" evidence="13">
    <location>
        <begin position="69"/>
        <end position="332"/>
    </location>
</feature>
<dbReference type="EMBL" id="JXNT01000009">
    <property type="protein sequence ID" value="ODM17071.1"/>
    <property type="molecule type" value="Genomic_DNA"/>
</dbReference>
<dbReference type="Gene3D" id="1.50.10.10">
    <property type="match status" value="1"/>
</dbReference>
<evidence type="ECO:0000259" key="13">
    <source>
        <dbReference type="Pfam" id="PF03636"/>
    </source>
</evidence>
<evidence type="ECO:0000259" key="12">
    <source>
        <dbReference type="Pfam" id="PF03633"/>
    </source>
</evidence>
<feature type="domain" description="Glycoside hydrolase family 65 central catalytic" evidence="11">
    <location>
        <begin position="427"/>
        <end position="612"/>
    </location>
</feature>
<evidence type="ECO:0000256" key="3">
    <source>
        <dbReference type="ARBA" id="ARBA00012757"/>
    </source>
</evidence>
<keyword evidence="5" id="KW-0378">Hydrolase</keyword>
<dbReference type="EC" id="3.2.1.28" evidence="3"/>